<feature type="domain" description="HTH cro/C1-type" evidence="1">
    <location>
        <begin position="13"/>
        <end position="45"/>
    </location>
</feature>
<reference evidence="2 3" key="1">
    <citation type="submission" date="2024-08" db="EMBL/GenBank/DDBJ databases">
        <title>Draft Genome Sequence of Legionella lytica strain DSB2004, Isolated From a Fire Sprinkler System.</title>
        <authorList>
            <person name="Everhart A.D."/>
            <person name="Kidane D.T."/>
            <person name="Farone A.L."/>
            <person name="Farone M.B."/>
        </authorList>
    </citation>
    <scope>NUCLEOTIDE SEQUENCE [LARGE SCALE GENOMIC DNA]</scope>
    <source>
        <strain evidence="2 3">DSB2004</strain>
    </source>
</reference>
<name>A0ABW8DA92_9GAMM</name>
<keyword evidence="3" id="KW-1185">Reference proteome</keyword>
<dbReference type="SUPFAM" id="SSF47413">
    <property type="entry name" value="lambda repressor-like DNA-binding domains"/>
    <property type="match status" value="1"/>
</dbReference>
<dbReference type="Proteomes" id="UP001615550">
    <property type="component" value="Unassembled WGS sequence"/>
</dbReference>
<accession>A0ABW8DA92</accession>
<comment type="caution">
    <text evidence="2">The sequence shown here is derived from an EMBL/GenBank/DDBJ whole genome shotgun (WGS) entry which is preliminary data.</text>
</comment>
<dbReference type="Pfam" id="PF12844">
    <property type="entry name" value="HTH_19"/>
    <property type="match status" value="1"/>
</dbReference>
<evidence type="ECO:0000259" key="1">
    <source>
        <dbReference type="PROSITE" id="PS50943"/>
    </source>
</evidence>
<evidence type="ECO:0000313" key="3">
    <source>
        <dbReference type="Proteomes" id="UP001615550"/>
    </source>
</evidence>
<dbReference type="InterPro" id="IPR010982">
    <property type="entry name" value="Lambda_DNA-bd_dom_sf"/>
</dbReference>
<dbReference type="SMART" id="SM00530">
    <property type="entry name" value="HTH_XRE"/>
    <property type="match status" value="1"/>
</dbReference>
<dbReference type="InterPro" id="IPR017507">
    <property type="entry name" value="Tscrpt_reg_HipB-like"/>
</dbReference>
<dbReference type="EMBL" id="JBGORX010000007">
    <property type="protein sequence ID" value="MFJ1269629.1"/>
    <property type="molecule type" value="Genomic_DNA"/>
</dbReference>
<dbReference type="CDD" id="cd00093">
    <property type="entry name" value="HTH_XRE"/>
    <property type="match status" value="1"/>
</dbReference>
<dbReference type="PROSITE" id="PS50943">
    <property type="entry name" value="HTH_CROC1"/>
    <property type="match status" value="1"/>
</dbReference>
<gene>
    <name evidence="2" type="ORF">ACD661_13770</name>
</gene>
<organism evidence="2 3">
    <name type="scientific">Legionella lytica</name>
    <dbReference type="NCBI Taxonomy" id="96232"/>
    <lineage>
        <taxon>Bacteria</taxon>
        <taxon>Pseudomonadati</taxon>
        <taxon>Pseudomonadota</taxon>
        <taxon>Gammaproteobacteria</taxon>
        <taxon>Legionellales</taxon>
        <taxon>Legionellaceae</taxon>
        <taxon>Legionella</taxon>
    </lineage>
</organism>
<dbReference type="InterPro" id="IPR001387">
    <property type="entry name" value="Cro/C1-type_HTH"/>
</dbReference>
<evidence type="ECO:0000313" key="2">
    <source>
        <dbReference type="EMBL" id="MFJ1269629.1"/>
    </source>
</evidence>
<dbReference type="RefSeq" id="WP_400188442.1">
    <property type="nucleotide sequence ID" value="NZ_JBGORX010000007.1"/>
</dbReference>
<proteinExistence type="predicted"/>
<dbReference type="NCBIfam" id="TIGR03070">
    <property type="entry name" value="couple_hipB"/>
    <property type="match status" value="1"/>
</dbReference>
<dbReference type="Gene3D" id="1.10.260.40">
    <property type="entry name" value="lambda repressor-like DNA-binding domains"/>
    <property type="match status" value="1"/>
</dbReference>
<sequence>MMIQSPENIGSYIRKVRKELNVTQKDLALTAGTGLRFIIDLENGKPTCQIGKTLQVLQVLGIQFNLSHTEFENEKS</sequence>
<protein>
    <submittedName>
        <fullName evidence="2">Helix-turn-helix transcriptional regulator</fullName>
    </submittedName>
</protein>